<proteinExistence type="predicted"/>
<reference evidence="1 2" key="1">
    <citation type="submission" date="2018-08" db="EMBL/GenBank/DDBJ databases">
        <title>Aphanomyces genome sequencing and annotation.</title>
        <authorList>
            <person name="Minardi D."/>
            <person name="Oidtmann B."/>
            <person name="Van Der Giezen M."/>
            <person name="Studholme D.J."/>
        </authorList>
    </citation>
    <scope>NUCLEOTIDE SEQUENCE [LARGE SCALE GENOMIC DNA]</scope>
    <source>
        <strain evidence="1 2">NJM0002</strain>
    </source>
</reference>
<dbReference type="Proteomes" id="UP000285060">
    <property type="component" value="Unassembled WGS sequence"/>
</dbReference>
<dbReference type="VEuPathDB" id="FungiDB:H310_02823"/>
<protein>
    <submittedName>
        <fullName evidence="1">Uncharacterized protein</fullName>
    </submittedName>
</protein>
<dbReference type="SUPFAM" id="SSF103657">
    <property type="entry name" value="BAR/IMD domain-like"/>
    <property type="match status" value="1"/>
</dbReference>
<organism evidence="1 2">
    <name type="scientific">Aphanomyces invadans</name>
    <dbReference type="NCBI Taxonomy" id="157072"/>
    <lineage>
        <taxon>Eukaryota</taxon>
        <taxon>Sar</taxon>
        <taxon>Stramenopiles</taxon>
        <taxon>Oomycota</taxon>
        <taxon>Saprolegniomycetes</taxon>
        <taxon>Saprolegniales</taxon>
        <taxon>Verrucalvaceae</taxon>
        <taxon>Aphanomyces</taxon>
    </lineage>
</organism>
<keyword evidence="2" id="KW-1185">Reference proteome</keyword>
<evidence type="ECO:0000313" key="2">
    <source>
        <dbReference type="Proteomes" id="UP000285060"/>
    </source>
</evidence>
<gene>
    <name evidence="1" type="ORF">DYB32_009246</name>
</gene>
<evidence type="ECO:0000313" key="1">
    <source>
        <dbReference type="EMBL" id="RHY23294.1"/>
    </source>
</evidence>
<dbReference type="AlphaFoldDB" id="A0A3R6WFM1"/>
<sequence>MVVEGCESDCRASGSVLRSMCYRLDLVEKKTVEGDHVNQYRNQTRQVFFEMRSSYEVLGTHFVVARVPCHGRLVAVTKRNQVAAAKEKYFKACKAADSAIRVRNSTRDKTESEIAAKKNTPTLQHPPLALLEAKRDEVVAGLNLKIQAALDESSAAKEVYIQADAACQAERLRHESVVADMLRKLDVTEVQREEHLQNQVFFRLAAMYQDMVTCLTAMHNALFDESDAAFTVTQPIAGSRWVLDTNQAARDGVAHFSDDFHSPDDILTYATDQVTNDLDTLAKLSEVRAKHGRVHDDVGACVGELVLIEQMPRAIAACAARLQQVASSASWALSDLDGELLAHAWDKIRSSVQVFARIHGDFSNAIGGSIPSVWKDLKAAHGHAKKQLATMVQRIVLKRQGVYTNERDATVRFHQAKRELDAKHAQLSAVEREAVDEATSPDKGIMTLVSLGWKDPANVRLVKLKRVSAKQLAFAKHATVDFDVQYHAAVAAVHGDFINAQAHVISALAKISSSWRTACRVADTSLDHILHDVFAAIEAIDPIADLTAFVTMQKTNAMPAPETGKMARLELYTSDLIENETQPPPLALAPVEPHAGDATKVRSTSWRQSLMHDVLWMPSMKPVQAFHARNCGQYTMGGSISMLRAEIKAHVKIAHDYPNLLEPHLAVCEEGEGIAAKDRDNPDVLDRLGQVEFDVSTEVELVAENEDAISILLTSVETYSSMIPAPELDTKKHVYGGDESVKRLENASVAIAVEVMTDFAESDVVRRPSRAPRVAHDRRSNWPPSKDSRGWLGSTQVVFLARAIVDDKKHPVDMAKCKADVLAFDVIPAVGAALSTFPETHYDVYAHACRFFT</sequence>
<dbReference type="Gene3D" id="1.20.1270.60">
    <property type="entry name" value="Arfaptin homology (AH) domain/BAR domain"/>
    <property type="match status" value="2"/>
</dbReference>
<accession>A0A3R6WFM1</accession>
<comment type="caution">
    <text evidence="1">The sequence shown here is derived from an EMBL/GenBank/DDBJ whole genome shotgun (WGS) entry which is preliminary data.</text>
</comment>
<dbReference type="EMBL" id="QUSY01001872">
    <property type="protein sequence ID" value="RHY23294.1"/>
    <property type="molecule type" value="Genomic_DNA"/>
</dbReference>
<dbReference type="InterPro" id="IPR027267">
    <property type="entry name" value="AH/BAR_dom_sf"/>
</dbReference>
<feature type="non-terminal residue" evidence="1">
    <location>
        <position position="853"/>
    </location>
</feature>
<name>A0A3R6WFM1_9STRA</name>